<dbReference type="FunFam" id="2.70.20.10:FF:000004">
    <property type="entry name" value="DNA topoisomerase"/>
    <property type="match status" value="1"/>
</dbReference>
<comment type="subcellular location">
    <subcellularLocation>
        <location evidence="4">Mitochondrion matrix</location>
    </subcellularLocation>
    <subcellularLocation>
        <location evidence="3 21 23">Nucleus</location>
    </subcellularLocation>
</comment>
<feature type="compositionally biased region" description="Polar residues" evidence="24">
    <location>
        <begin position="1357"/>
        <end position="1369"/>
    </location>
</feature>
<dbReference type="FunFam" id="1.10.460.10:FF:000020">
    <property type="entry name" value="DNA topoisomerase 3-alpha"/>
    <property type="match status" value="1"/>
</dbReference>
<feature type="DNA-binding region" description="Homeobox" evidence="21">
    <location>
        <begin position="1060"/>
        <end position="1119"/>
    </location>
</feature>
<dbReference type="PROSITE" id="PS50071">
    <property type="entry name" value="HOMEOBOX_2"/>
    <property type="match status" value="1"/>
</dbReference>
<dbReference type="GO" id="GO:0008270">
    <property type="term" value="F:zinc ion binding"/>
    <property type="evidence" value="ECO:0007669"/>
    <property type="project" value="UniProtKB-KW"/>
</dbReference>
<evidence type="ECO:0000256" key="11">
    <source>
        <dbReference type="ARBA" id="ARBA00022833"/>
    </source>
</evidence>
<evidence type="ECO:0000259" key="28">
    <source>
        <dbReference type="PROSITE" id="PS52039"/>
    </source>
</evidence>
<dbReference type="GO" id="GO:0003917">
    <property type="term" value="F:DNA topoisomerase type I (single strand cut, ATP-independent) activity"/>
    <property type="evidence" value="ECO:0007669"/>
    <property type="project" value="UniProtKB-EC"/>
</dbReference>
<dbReference type="InterPro" id="IPR023405">
    <property type="entry name" value="Topo_IA_core_domain"/>
</dbReference>
<evidence type="ECO:0000256" key="16">
    <source>
        <dbReference type="ARBA" id="ARBA00023155"/>
    </source>
</evidence>
<evidence type="ECO:0000256" key="4">
    <source>
        <dbReference type="ARBA" id="ARBA00004305"/>
    </source>
</evidence>
<evidence type="ECO:0000256" key="19">
    <source>
        <dbReference type="ARBA" id="ARBA00064039"/>
    </source>
</evidence>
<dbReference type="InterPro" id="IPR034144">
    <property type="entry name" value="TOPRIM_TopoIII"/>
</dbReference>
<evidence type="ECO:0000256" key="5">
    <source>
        <dbReference type="ARBA" id="ARBA00009446"/>
    </source>
</evidence>
<keyword evidence="12" id="KW-0460">Magnesium</keyword>
<evidence type="ECO:0000256" key="21">
    <source>
        <dbReference type="PROSITE-ProRule" id="PRU00108"/>
    </source>
</evidence>
<evidence type="ECO:0000256" key="20">
    <source>
        <dbReference type="ARBA" id="ARBA00076862"/>
    </source>
</evidence>
<dbReference type="GO" id="GO:0006310">
    <property type="term" value="P:DNA recombination"/>
    <property type="evidence" value="ECO:0007669"/>
    <property type="project" value="TreeGrafter"/>
</dbReference>
<reference evidence="30" key="1">
    <citation type="journal article" date="2017" name="bioRxiv">
        <title>Comparative analysis of the genomes of Stylophora pistillata and Acropora digitifera provides evidence for extensive differences between species of corals.</title>
        <authorList>
            <person name="Voolstra C.R."/>
            <person name="Li Y."/>
            <person name="Liew Y.J."/>
            <person name="Baumgarten S."/>
            <person name="Zoccola D."/>
            <person name="Flot J.-F."/>
            <person name="Tambutte S."/>
            <person name="Allemand D."/>
            <person name="Aranda M."/>
        </authorList>
    </citation>
    <scope>NUCLEOTIDE SEQUENCE [LARGE SCALE GENOMIC DNA]</scope>
</reference>
<gene>
    <name evidence="29" type="primary">Top3a</name>
    <name evidence="29" type="ORF">AWC38_SpisGene16090</name>
</gene>
<dbReference type="Gene3D" id="3.40.50.140">
    <property type="match status" value="1"/>
</dbReference>
<dbReference type="PANTHER" id="PTHR11390:SF21">
    <property type="entry name" value="DNA TOPOISOMERASE 3-ALPHA"/>
    <property type="match status" value="1"/>
</dbReference>
<dbReference type="CDD" id="cd00186">
    <property type="entry name" value="TOP1Ac"/>
    <property type="match status" value="1"/>
</dbReference>
<dbReference type="InterPro" id="IPR001356">
    <property type="entry name" value="HD"/>
</dbReference>
<keyword evidence="16 21" id="KW-0371">Homeobox</keyword>
<dbReference type="InterPro" id="IPR013825">
    <property type="entry name" value="Topo_IA_cen_sub2"/>
</dbReference>
<dbReference type="InterPro" id="IPR013497">
    <property type="entry name" value="Topo_IA_cen"/>
</dbReference>
<dbReference type="Gene3D" id="2.70.20.10">
    <property type="entry name" value="Topoisomerase I, domain 3"/>
    <property type="match status" value="1"/>
</dbReference>
<comment type="subunit">
    <text evidence="19">Binds ssDNA. Interacts (via N-terminal region) with BLM; the interaction is direct. Directly interacts with RMI1. Component of the RMI complex, containing at least TOP3A, RMI1 and RMI2. The RMI complex interacts with BLM.</text>
</comment>
<feature type="compositionally biased region" description="Polar residues" evidence="24">
    <location>
        <begin position="755"/>
        <end position="781"/>
    </location>
</feature>
<keyword evidence="11" id="KW-0862">Zinc</keyword>
<dbReference type="PRINTS" id="PR00417">
    <property type="entry name" value="PRTPISMRASEI"/>
</dbReference>
<keyword evidence="15" id="KW-0496">Mitochondrion</keyword>
<dbReference type="InterPro" id="IPR003601">
    <property type="entry name" value="Topo_IA_2"/>
</dbReference>
<feature type="region of interest" description="Disordered" evidence="24">
    <location>
        <begin position="1347"/>
        <end position="1369"/>
    </location>
</feature>
<dbReference type="PROSITE" id="PS50880">
    <property type="entry name" value="TOPRIM"/>
    <property type="match status" value="1"/>
</dbReference>
<dbReference type="InterPro" id="IPR006171">
    <property type="entry name" value="TOPRIM_dom"/>
</dbReference>
<dbReference type="InterPro" id="IPR003602">
    <property type="entry name" value="Topo_IA_DNA-bd_dom"/>
</dbReference>
<evidence type="ECO:0000313" key="29">
    <source>
        <dbReference type="EMBL" id="PFX19505.1"/>
    </source>
</evidence>
<keyword evidence="14 21" id="KW-0238">DNA-binding</keyword>
<dbReference type="SUPFAM" id="SSF46689">
    <property type="entry name" value="Homeodomain-like"/>
    <property type="match status" value="1"/>
</dbReference>
<evidence type="ECO:0000256" key="3">
    <source>
        <dbReference type="ARBA" id="ARBA00004123"/>
    </source>
</evidence>
<dbReference type="GO" id="GO:0031422">
    <property type="term" value="C:RecQ family helicase-topoisomerase III complex"/>
    <property type="evidence" value="ECO:0007669"/>
    <property type="project" value="TreeGrafter"/>
</dbReference>
<keyword evidence="13" id="KW-0799">Topoisomerase</keyword>
<dbReference type="Pfam" id="PF06839">
    <property type="entry name" value="Zn_ribbon_GRF"/>
    <property type="match status" value="1"/>
</dbReference>
<accession>A0A2B4RTC6</accession>
<organism evidence="29 30">
    <name type="scientific">Stylophora pistillata</name>
    <name type="common">Smooth cauliflower coral</name>
    <dbReference type="NCBI Taxonomy" id="50429"/>
    <lineage>
        <taxon>Eukaryota</taxon>
        <taxon>Metazoa</taxon>
        <taxon>Cnidaria</taxon>
        <taxon>Anthozoa</taxon>
        <taxon>Hexacorallia</taxon>
        <taxon>Scleractinia</taxon>
        <taxon>Astrocoeniina</taxon>
        <taxon>Pocilloporidae</taxon>
        <taxon>Stylophora</taxon>
    </lineage>
</organism>
<feature type="region of interest" description="Disordered" evidence="24">
    <location>
        <begin position="1017"/>
        <end position="1055"/>
    </location>
</feature>
<feature type="compositionally biased region" description="Basic and acidic residues" evidence="24">
    <location>
        <begin position="1017"/>
        <end position="1036"/>
    </location>
</feature>
<evidence type="ECO:0000256" key="1">
    <source>
        <dbReference type="ARBA" id="ARBA00000213"/>
    </source>
</evidence>
<dbReference type="GO" id="GO:0005654">
    <property type="term" value="C:nucleoplasm"/>
    <property type="evidence" value="ECO:0007669"/>
    <property type="project" value="UniProtKB-ARBA"/>
</dbReference>
<dbReference type="EC" id="5.6.2.1" evidence="6"/>
<dbReference type="CDD" id="cd00086">
    <property type="entry name" value="homeodomain"/>
    <property type="match status" value="1"/>
</dbReference>
<dbReference type="FunFam" id="1.10.290.10:FF:000001">
    <property type="entry name" value="DNA topoisomerase"/>
    <property type="match status" value="1"/>
</dbReference>
<dbReference type="FunFam" id="3.40.50.140:FF:000003">
    <property type="entry name" value="DNA topoisomerase"/>
    <property type="match status" value="1"/>
</dbReference>
<dbReference type="InterPro" id="IPR009057">
    <property type="entry name" value="Homeodomain-like_sf"/>
</dbReference>
<dbReference type="GO" id="GO:0000981">
    <property type="term" value="F:DNA-binding transcription factor activity, RNA polymerase II-specific"/>
    <property type="evidence" value="ECO:0007669"/>
    <property type="project" value="InterPro"/>
</dbReference>
<dbReference type="EMBL" id="LSMT01000358">
    <property type="protein sequence ID" value="PFX19505.1"/>
    <property type="molecule type" value="Genomic_DNA"/>
</dbReference>
<feature type="compositionally biased region" description="Polar residues" evidence="24">
    <location>
        <begin position="695"/>
        <end position="713"/>
    </location>
</feature>
<dbReference type="SMART" id="SM00389">
    <property type="entry name" value="HOX"/>
    <property type="match status" value="1"/>
</dbReference>
<dbReference type="CDD" id="cd03362">
    <property type="entry name" value="TOPRIM_TopoIA_TopoIII"/>
    <property type="match status" value="1"/>
</dbReference>
<feature type="region of interest" description="Disordered" evidence="24">
    <location>
        <begin position="1174"/>
        <end position="1242"/>
    </location>
</feature>
<feature type="compositionally biased region" description="Polar residues" evidence="24">
    <location>
        <begin position="1210"/>
        <end position="1230"/>
    </location>
</feature>
<keyword evidence="10 22" id="KW-0863">Zinc-finger</keyword>
<dbReference type="SUPFAM" id="SSF56712">
    <property type="entry name" value="Prokaryotic type I DNA topoisomerase"/>
    <property type="match status" value="1"/>
</dbReference>
<dbReference type="SMART" id="SM00436">
    <property type="entry name" value="TOP1Bc"/>
    <property type="match status" value="1"/>
</dbReference>
<dbReference type="PROSITE" id="PS51999">
    <property type="entry name" value="ZF_GRF"/>
    <property type="match status" value="1"/>
</dbReference>
<keyword evidence="17 29" id="KW-0413">Isomerase</keyword>
<dbReference type="InterPro" id="IPR013826">
    <property type="entry name" value="Topo_IA_cen_sub3"/>
</dbReference>
<evidence type="ECO:0000256" key="6">
    <source>
        <dbReference type="ARBA" id="ARBA00012891"/>
    </source>
</evidence>
<dbReference type="GO" id="GO:0006265">
    <property type="term" value="P:DNA topological change"/>
    <property type="evidence" value="ECO:0007669"/>
    <property type="project" value="InterPro"/>
</dbReference>
<dbReference type="Pfam" id="PF01131">
    <property type="entry name" value="Topoisom_bac"/>
    <property type="match status" value="1"/>
</dbReference>
<comment type="cofactor">
    <cofactor evidence="2">
        <name>Mg(2+)</name>
        <dbReference type="ChEBI" id="CHEBI:18420"/>
    </cofactor>
</comment>
<evidence type="ECO:0000256" key="13">
    <source>
        <dbReference type="ARBA" id="ARBA00023029"/>
    </source>
</evidence>
<protein>
    <recommendedName>
        <fullName evidence="7">DNA topoisomerase 3-alpha</fullName>
        <ecNumber evidence="6">5.6.2.1</ecNumber>
    </recommendedName>
    <alternativeName>
        <fullName evidence="20">DNA topoisomerase III alpha</fullName>
    </alternativeName>
</protein>
<dbReference type="GO" id="GO:0003677">
    <property type="term" value="F:DNA binding"/>
    <property type="evidence" value="ECO:0007669"/>
    <property type="project" value="UniProtKB-UniRule"/>
</dbReference>
<keyword evidence="18 21" id="KW-0539">Nucleus</keyword>
<evidence type="ECO:0000256" key="12">
    <source>
        <dbReference type="ARBA" id="ARBA00022842"/>
    </source>
</evidence>
<evidence type="ECO:0000256" key="24">
    <source>
        <dbReference type="SAM" id="MobiDB-lite"/>
    </source>
</evidence>
<name>A0A2B4RTC6_STYPI</name>
<dbReference type="InterPro" id="IPR000380">
    <property type="entry name" value="Topo_IA"/>
</dbReference>
<keyword evidence="8" id="KW-0479">Metal-binding</keyword>
<dbReference type="PROSITE" id="PS52039">
    <property type="entry name" value="TOPO_IA_2"/>
    <property type="match status" value="1"/>
</dbReference>
<evidence type="ECO:0000256" key="8">
    <source>
        <dbReference type="ARBA" id="ARBA00022723"/>
    </source>
</evidence>
<dbReference type="Gene3D" id="1.10.290.10">
    <property type="entry name" value="Topoisomerase I, domain 4"/>
    <property type="match status" value="1"/>
</dbReference>
<keyword evidence="9" id="KW-0677">Repeat</keyword>
<feature type="domain" description="Toprim" evidence="26">
    <location>
        <begin position="1"/>
        <end position="112"/>
    </location>
</feature>
<comment type="catalytic activity">
    <reaction evidence="1">
        <text>ATP-independent breakage of single-stranded DNA, followed by passage and rejoining.</text>
        <dbReference type="EC" id="5.6.2.1"/>
    </reaction>
</comment>
<evidence type="ECO:0000256" key="23">
    <source>
        <dbReference type="RuleBase" id="RU000682"/>
    </source>
</evidence>
<feature type="compositionally biased region" description="Basic and acidic residues" evidence="24">
    <location>
        <begin position="1231"/>
        <end position="1242"/>
    </location>
</feature>
<dbReference type="Pfam" id="PF01751">
    <property type="entry name" value="Toprim"/>
    <property type="match status" value="1"/>
</dbReference>
<evidence type="ECO:0000256" key="18">
    <source>
        <dbReference type="ARBA" id="ARBA00023242"/>
    </source>
</evidence>
<dbReference type="InterPro" id="IPR013824">
    <property type="entry name" value="Topo_IA_cen_sub1"/>
</dbReference>
<dbReference type="OrthoDB" id="1867783at2759"/>
<evidence type="ECO:0000256" key="15">
    <source>
        <dbReference type="ARBA" id="ARBA00023128"/>
    </source>
</evidence>
<comment type="caution">
    <text evidence="29">The sequence shown here is derived from an EMBL/GenBank/DDBJ whole genome shotgun (WGS) entry which is preliminary data.</text>
</comment>
<dbReference type="PANTHER" id="PTHR11390">
    <property type="entry name" value="PROKARYOTIC DNA TOPOISOMERASE"/>
    <property type="match status" value="1"/>
</dbReference>
<dbReference type="GO" id="GO:0006281">
    <property type="term" value="P:DNA repair"/>
    <property type="evidence" value="ECO:0007669"/>
    <property type="project" value="TreeGrafter"/>
</dbReference>
<dbReference type="Gene3D" id="1.10.460.10">
    <property type="entry name" value="Topoisomerase I, domain 2"/>
    <property type="match status" value="1"/>
</dbReference>
<feature type="region of interest" description="Disordered" evidence="24">
    <location>
        <begin position="333"/>
        <end position="357"/>
    </location>
</feature>
<dbReference type="Proteomes" id="UP000225706">
    <property type="component" value="Unassembled WGS sequence"/>
</dbReference>
<evidence type="ECO:0000313" key="30">
    <source>
        <dbReference type="Proteomes" id="UP000225706"/>
    </source>
</evidence>
<evidence type="ECO:0000256" key="22">
    <source>
        <dbReference type="PROSITE-ProRule" id="PRU01343"/>
    </source>
</evidence>
<evidence type="ECO:0000256" key="9">
    <source>
        <dbReference type="ARBA" id="ARBA00022737"/>
    </source>
</evidence>
<feature type="domain" description="Homeobox" evidence="25">
    <location>
        <begin position="1058"/>
        <end position="1118"/>
    </location>
</feature>
<dbReference type="InterPro" id="IPR010666">
    <property type="entry name" value="Znf_GRF"/>
</dbReference>
<dbReference type="Gene3D" id="1.10.10.60">
    <property type="entry name" value="Homeodomain-like"/>
    <property type="match status" value="1"/>
</dbReference>
<dbReference type="Pfam" id="PF00046">
    <property type="entry name" value="Homeodomain"/>
    <property type="match status" value="1"/>
</dbReference>
<dbReference type="InterPro" id="IPR017970">
    <property type="entry name" value="Homeobox_CS"/>
</dbReference>
<evidence type="ECO:0000256" key="17">
    <source>
        <dbReference type="ARBA" id="ARBA00023235"/>
    </source>
</evidence>
<evidence type="ECO:0000259" key="27">
    <source>
        <dbReference type="PROSITE" id="PS51999"/>
    </source>
</evidence>
<evidence type="ECO:0000256" key="7">
    <source>
        <dbReference type="ARBA" id="ARBA00017153"/>
    </source>
</evidence>
<feature type="domain" description="GRF-type" evidence="27">
    <location>
        <begin position="792"/>
        <end position="833"/>
    </location>
</feature>
<comment type="similarity">
    <text evidence="5">Belongs to the type IA topoisomerase family.</text>
</comment>
<proteinExistence type="inferred from homology"/>
<dbReference type="FunFam" id="1.10.10.60:FF:000679">
    <property type="entry name" value="Homeobox protein aristaless"/>
    <property type="match status" value="1"/>
</dbReference>
<sequence>MALLKALIFIFKQNAKMVMTSLSGHMMTLDFTASHQKWYSCAPVALFSAPVTKYVGESYLPIKRTLEREVRGCQVLIIWTDCDREGENIGFEVINLCQNVCPNIQIYRAKFSEITPGSVSRAVQNLVQPDLLQSQAVDVRMELDLRIGAAFTRFQTLRLQKVFPDVLSDNLISYGSCQFPTLGFVVERYKQVQQFVPEVFYKIKVSHEMEETKVDFNWKRGRLFHRLPCLVIYQMCLENPTAKVLSTSSRPKSKWRPLPLDTVELEKLASRKLKINSKETMKIAEKLYNQGFISYPRTETNIFPKSLDLRPLVQNQTVDGNWGAFAARVLERGPSPRQGNKTDNAHPPIHPTKHTDNLQGNEKRLYEFIVRHFLACCSEDAKGQETNVEIEIAGEKFTATGLMITARNYLEVYPYDKWSDKTIPVYNQCEEFQPSSIEMVDGETKPPPLLTEADLIGLMEKHGIGTDATHAEHIETIKNRCYVGVQQDGTFLPGQLGMGLVEGYDLMGFELSKPRLRSELEADLKRICEGTRNKDDVLVEQIAKYKEQFVQAVQEAVKLDQALTPYFGDPQEFIDEVLSRGDERGTEPMRLCPRRKTEQMVLKKTKDGSYMIGCQGYPRCRASIFFPKFVLEASVDESLCQQCQTGDVHRIRFKFKRGSVPPMMPLNYTGCVGGCDETLREMLDLKDLKKLPSESGGSNPTGRGRQNPQPSNRGNKRTPGRGQVGNRAQGVVTRPPTTPQVTRPPAQRGSGFVPNGQSRGQNSGNSASFSGSHNQFPSAGSDNGGDENCVVCSCGQPAMMLTVKKDGPNKGRPFYKCSNRDNGCGFFLWADDDSSGSSSTFGQTAPLRSTSNFNRNSIVAQFPKKEQTKVDRSTVVLNREARAVISLNGVTQQGHQQLSASLNLEDLLRQTVEGQGKEDVAFANKKEVHFYAALNETVTQRSQHRVEDYNLDFFLRPKDYNGWEWILNCKVRGSPFQTCWDLTQKLKAVTKLNRTFREKTENSLSETLLRKTAYKVEKKKVDPTENREQHKEENNEKMTPNSEKTRPPKKLKRCIGGDSEKRYRATFDKSQIYQMERVFLLNHYPDVAARSELSNSTGLSEAQVQIWFQNRRAKWRKQQRKRRHDVPAIFGLGYPSHLARFCGGFEPYTLFPYEYYNTDFWTCARQQVAAFQFASSPSTPTPPASSRPHELYTPKSADSAASSSEEVQAGDNNSISRTGRNMGEMTSSEQVHLEESRALSDRETTLRRQNMLNTIGKSFSIHMEEDENENVFVKISEACKSEAAKQSSSLLKVAEGLCNRESPGSQRRGKIFKKLAPEVEKHVFNEMQQDLCKNMWQEARLRVFGTPSSEPVGRETAVTTSLTNTDQGV</sequence>
<dbReference type="SMART" id="SM00437">
    <property type="entry name" value="TOP1Ac"/>
    <property type="match status" value="1"/>
</dbReference>
<dbReference type="STRING" id="50429.A0A2B4RTC6"/>
<dbReference type="GO" id="GO:0005759">
    <property type="term" value="C:mitochondrial matrix"/>
    <property type="evidence" value="ECO:0007669"/>
    <property type="project" value="UniProtKB-SubCell"/>
</dbReference>
<evidence type="ECO:0000256" key="2">
    <source>
        <dbReference type="ARBA" id="ARBA00001946"/>
    </source>
</evidence>
<feature type="domain" description="Topo IA-type catalytic" evidence="28">
    <location>
        <begin position="130"/>
        <end position="550"/>
    </location>
</feature>
<dbReference type="PROSITE" id="PS00027">
    <property type="entry name" value="HOMEOBOX_1"/>
    <property type="match status" value="1"/>
</dbReference>
<evidence type="ECO:0000259" key="25">
    <source>
        <dbReference type="PROSITE" id="PS50071"/>
    </source>
</evidence>
<keyword evidence="30" id="KW-1185">Reference proteome</keyword>
<feature type="compositionally biased region" description="Low complexity" evidence="24">
    <location>
        <begin position="729"/>
        <end position="748"/>
    </location>
</feature>
<evidence type="ECO:0000259" key="26">
    <source>
        <dbReference type="PROSITE" id="PS50880"/>
    </source>
</evidence>
<dbReference type="SMART" id="SM00493">
    <property type="entry name" value="TOPRIM"/>
    <property type="match status" value="1"/>
</dbReference>
<feature type="region of interest" description="Disordered" evidence="24">
    <location>
        <begin position="689"/>
        <end position="782"/>
    </location>
</feature>
<evidence type="ECO:0000256" key="14">
    <source>
        <dbReference type="ARBA" id="ARBA00023125"/>
    </source>
</evidence>
<evidence type="ECO:0000256" key="10">
    <source>
        <dbReference type="ARBA" id="ARBA00022771"/>
    </source>
</evidence>